<dbReference type="EMBL" id="JAVHJO010000004">
    <property type="protein sequence ID" value="KAK6540942.1"/>
    <property type="molecule type" value="Genomic_DNA"/>
</dbReference>
<organism evidence="2 3">
    <name type="scientific">Orbilia ellipsospora</name>
    <dbReference type="NCBI Taxonomy" id="2528407"/>
    <lineage>
        <taxon>Eukaryota</taxon>
        <taxon>Fungi</taxon>
        <taxon>Dikarya</taxon>
        <taxon>Ascomycota</taxon>
        <taxon>Pezizomycotina</taxon>
        <taxon>Orbiliomycetes</taxon>
        <taxon>Orbiliales</taxon>
        <taxon>Orbiliaceae</taxon>
        <taxon>Orbilia</taxon>
    </lineage>
</organism>
<gene>
    <name evidence="2" type="ORF">TWF694_008323</name>
</gene>
<dbReference type="AlphaFoldDB" id="A0AAV9XH53"/>
<keyword evidence="3" id="KW-1185">Reference proteome</keyword>
<evidence type="ECO:0000313" key="2">
    <source>
        <dbReference type="EMBL" id="KAK6540942.1"/>
    </source>
</evidence>
<evidence type="ECO:0000313" key="3">
    <source>
        <dbReference type="Proteomes" id="UP001365542"/>
    </source>
</evidence>
<feature type="region of interest" description="Disordered" evidence="1">
    <location>
        <begin position="1"/>
        <end position="39"/>
    </location>
</feature>
<name>A0AAV9XH53_9PEZI</name>
<sequence length="115" mass="12547">MGQRRRANDSTSESARRGDTIGSVRGARRRNPLAQEPSREDLSLRLCLPNLGLEKAISSTFLEKDFSFSFLGLHIVSGFALYTRKGLRQGGSVFEELEGEQTGNGVEGSLLSTSL</sequence>
<protein>
    <submittedName>
        <fullName evidence="2">Uncharacterized protein</fullName>
    </submittedName>
</protein>
<accession>A0AAV9XH53</accession>
<comment type="caution">
    <text evidence="2">The sequence shown here is derived from an EMBL/GenBank/DDBJ whole genome shotgun (WGS) entry which is preliminary data.</text>
</comment>
<proteinExistence type="predicted"/>
<evidence type="ECO:0000256" key="1">
    <source>
        <dbReference type="SAM" id="MobiDB-lite"/>
    </source>
</evidence>
<reference evidence="2 3" key="1">
    <citation type="submission" date="2019-10" db="EMBL/GenBank/DDBJ databases">
        <authorList>
            <person name="Palmer J.M."/>
        </authorList>
    </citation>
    <scope>NUCLEOTIDE SEQUENCE [LARGE SCALE GENOMIC DNA]</scope>
    <source>
        <strain evidence="2 3">TWF694</strain>
    </source>
</reference>
<dbReference type="Proteomes" id="UP001365542">
    <property type="component" value="Unassembled WGS sequence"/>
</dbReference>